<dbReference type="GO" id="GO:0003677">
    <property type="term" value="F:DNA binding"/>
    <property type="evidence" value="ECO:0007669"/>
    <property type="project" value="UniProtKB-KW"/>
</dbReference>
<keyword evidence="7" id="KW-0805">Transcription regulation</keyword>
<evidence type="ECO:0000256" key="7">
    <source>
        <dbReference type="ARBA" id="ARBA00023015"/>
    </source>
</evidence>
<keyword evidence="9" id="KW-1015">Disulfide bond</keyword>
<evidence type="ECO:0000313" key="12">
    <source>
        <dbReference type="EMBL" id="CAB4606902.1"/>
    </source>
</evidence>
<keyword evidence="3" id="KW-0004">4Fe-4S</keyword>
<dbReference type="GO" id="GO:0051539">
    <property type="term" value="F:4 iron, 4 sulfur cluster binding"/>
    <property type="evidence" value="ECO:0007669"/>
    <property type="project" value="UniProtKB-KW"/>
</dbReference>
<evidence type="ECO:0000256" key="4">
    <source>
        <dbReference type="ARBA" id="ARBA00022723"/>
    </source>
</evidence>
<keyword evidence="8" id="KW-0238">DNA-binding</keyword>
<dbReference type="PROSITE" id="PS51674">
    <property type="entry name" value="4FE4S_WBL"/>
    <property type="match status" value="1"/>
</dbReference>
<feature type="domain" description="4Fe-4S Wbl-type" evidence="11">
    <location>
        <begin position="33"/>
        <end position="90"/>
    </location>
</feature>
<evidence type="ECO:0000256" key="5">
    <source>
        <dbReference type="ARBA" id="ARBA00023004"/>
    </source>
</evidence>
<dbReference type="InterPro" id="IPR003482">
    <property type="entry name" value="Whib"/>
</dbReference>
<organism evidence="12">
    <name type="scientific">freshwater metagenome</name>
    <dbReference type="NCBI Taxonomy" id="449393"/>
    <lineage>
        <taxon>unclassified sequences</taxon>
        <taxon>metagenomes</taxon>
        <taxon>ecological metagenomes</taxon>
    </lineage>
</organism>
<reference evidence="12" key="1">
    <citation type="submission" date="2020-05" db="EMBL/GenBank/DDBJ databases">
        <authorList>
            <person name="Chiriac C."/>
            <person name="Salcher M."/>
            <person name="Ghai R."/>
            <person name="Kavagutti S V."/>
        </authorList>
    </citation>
    <scope>NUCLEOTIDE SEQUENCE</scope>
</reference>
<keyword evidence="5" id="KW-0408">Iron</keyword>
<dbReference type="GO" id="GO:0047134">
    <property type="term" value="F:protein-disulfide reductase [NAD(P)H] activity"/>
    <property type="evidence" value="ECO:0007669"/>
    <property type="project" value="TreeGrafter"/>
</dbReference>
<sequence>MTKRPEIVKFASKNDLSLLNEFVNLPNWTGKEACLLVEDLDFFFSEFPLDIALAKDICLECPMMVACRDYALKHENNGVWGGLSADERFTLRGNKEAIETHEIAALIQEKDYIMLKPAETIAEVYEVDTRTVARWRGMIRDAQKAS</sequence>
<gene>
    <name evidence="12" type="ORF">UFOPK1843_00568</name>
</gene>
<dbReference type="GO" id="GO:0045892">
    <property type="term" value="P:negative regulation of DNA-templated transcription"/>
    <property type="evidence" value="ECO:0007669"/>
    <property type="project" value="TreeGrafter"/>
</dbReference>
<keyword evidence="6" id="KW-0411">Iron-sulfur</keyword>
<proteinExistence type="inferred from homology"/>
<evidence type="ECO:0000256" key="2">
    <source>
        <dbReference type="ARBA" id="ARBA00006597"/>
    </source>
</evidence>
<keyword evidence="10" id="KW-0804">Transcription</keyword>
<dbReference type="InterPro" id="IPR034768">
    <property type="entry name" value="4FE4S_WBL"/>
</dbReference>
<keyword evidence="4" id="KW-0479">Metal-binding</keyword>
<dbReference type="AlphaFoldDB" id="A0A6J6GZR7"/>
<evidence type="ECO:0000256" key="3">
    <source>
        <dbReference type="ARBA" id="ARBA00022485"/>
    </source>
</evidence>
<evidence type="ECO:0000256" key="6">
    <source>
        <dbReference type="ARBA" id="ARBA00023014"/>
    </source>
</evidence>
<dbReference type="EMBL" id="CAEZUR010000036">
    <property type="protein sequence ID" value="CAB4606902.1"/>
    <property type="molecule type" value="Genomic_DNA"/>
</dbReference>
<dbReference type="GO" id="GO:0046872">
    <property type="term" value="F:metal ion binding"/>
    <property type="evidence" value="ECO:0007669"/>
    <property type="project" value="UniProtKB-KW"/>
</dbReference>
<dbReference type="PANTHER" id="PTHR38839">
    <property type="entry name" value="TRANSCRIPTIONAL REGULATOR WHID-RELATED"/>
    <property type="match status" value="1"/>
</dbReference>
<protein>
    <submittedName>
        <fullName evidence="12">Unannotated protein</fullName>
    </submittedName>
</protein>
<evidence type="ECO:0000256" key="10">
    <source>
        <dbReference type="ARBA" id="ARBA00023163"/>
    </source>
</evidence>
<comment type="cofactor">
    <cofactor evidence="1">
        <name>[4Fe-4S] cluster</name>
        <dbReference type="ChEBI" id="CHEBI:49883"/>
    </cofactor>
</comment>
<evidence type="ECO:0000256" key="9">
    <source>
        <dbReference type="ARBA" id="ARBA00023157"/>
    </source>
</evidence>
<dbReference type="Pfam" id="PF02467">
    <property type="entry name" value="Whib"/>
    <property type="match status" value="1"/>
</dbReference>
<evidence type="ECO:0000256" key="1">
    <source>
        <dbReference type="ARBA" id="ARBA00001966"/>
    </source>
</evidence>
<evidence type="ECO:0000259" key="11">
    <source>
        <dbReference type="PROSITE" id="PS51674"/>
    </source>
</evidence>
<name>A0A6J6GZR7_9ZZZZ</name>
<dbReference type="GO" id="GO:0045454">
    <property type="term" value="P:cell redox homeostasis"/>
    <property type="evidence" value="ECO:0007669"/>
    <property type="project" value="TreeGrafter"/>
</dbReference>
<comment type="similarity">
    <text evidence="2">Belongs to the WhiB family.</text>
</comment>
<evidence type="ECO:0000256" key="8">
    <source>
        <dbReference type="ARBA" id="ARBA00023125"/>
    </source>
</evidence>
<accession>A0A6J6GZR7</accession>